<sequence precursor="true">MNPKHTVLSLLILSLLMMFSASCLFAQTPYDHDISKAEELRVRDGLPNFFQKLKAGEDITVGYIGGSITNGGLWRSKTFDWLKSEYPKAKLKHVNAAIGGTGPDFGACRIGNHLLAHDPDMIFIEYRVNDGGAFQGRAFEGLIPQIWNHNPNAEICIVYTIAKWMLSDIEKGKQTSAGRPIEAVANHYGITSIDFGLEVVKQLNENKLVFQANKPVDGKILFSKDGVHPVEAGHDIYRDIVVRSFKAIEDHGTAGANVIPKPLKENAFSNATMVPVTRARFSAGWQSVDLSGSTDINADLTDKNGGDKTIFDEAMKTDSVDETLTLQWDGFMLGLTAVLQGKDQVKIEVSTDGGPAKIYDLASRSGNRQSKYIFTKEVGSGSHTTIVKVVSLAEGKSCQLGQFLVVGE</sequence>
<dbReference type="EMBL" id="SJPJ01000001">
    <property type="protein sequence ID" value="TWT80352.1"/>
    <property type="molecule type" value="Genomic_DNA"/>
</dbReference>
<dbReference type="InterPro" id="IPR036514">
    <property type="entry name" value="SGNH_hydro_sf"/>
</dbReference>
<feature type="signal peptide" evidence="1">
    <location>
        <begin position="1"/>
        <end position="26"/>
    </location>
</feature>
<evidence type="ECO:0000313" key="2">
    <source>
        <dbReference type="EMBL" id="TWT80352.1"/>
    </source>
</evidence>
<organism evidence="2 3">
    <name type="scientific">Novipirellula herctigrandis</name>
    <dbReference type="NCBI Taxonomy" id="2527986"/>
    <lineage>
        <taxon>Bacteria</taxon>
        <taxon>Pseudomonadati</taxon>
        <taxon>Planctomycetota</taxon>
        <taxon>Planctomycetia</taxon>
        <taxon>Pirellulales</taxon>
        <taxon>Pirellulaceae</taxon>
        <taxon>Novipirellula</taxon>
    </lineage>
</organism>
<name>A0A5C5YZ19_9BACT</name>
<feature type="chain" id="PRO_5023102427" description="SGNH hydrolase-type esterase domain-containing protein" evidence="1">
    <location>
        <begin position="27"/>
        <end position="408"/>
    </location>
</feature>
<evidence type="ECO:0000313" key="3">
    <source>
        <dbReference type="Proteomes" id="UP000315010"/>
    </source>
</evidence>
<proteinExistence type="predicted"/>
<dbReference type="PANTHER" id="PTHR34407:SF1">
    <property type="entry name" value="SGNH HYDROLASE-TYPE ESTERASE DOMAIN-CONTAINING PROTEIN"/>
    <property type="match status" value="1"/>
</dbReference>
<protein>
    <recommendedName>
        <fullName evidence="4">SGNH hydrolase-type esterase domain-containing protein</fullName>
    </recommendedName>
</protein>
<dbReference type="Proteomes" id="UP000315010">
    <property type="component" value="Unassembled WGS sequence"/>
</dbReference>
<dbReference type="SUPFAM" id="SSF52266">
    <property type="entry name" value="SGNH hydrolase"/>
    <property type="match status" value="1"/>
</dbReference>
<evidence type="ECO:0000256" key="1">
    <source>
        <dbReference type="SAM" id="SignalP"/>
    </source>
</evidence>
<dbReference type="PROSITE" id="PS51257">
    <property type="entry name" value="PROKAR_LIPOPROTEIN"/>
    <property type="match status" value="1"/>
</dbReference>
<keyword evidence="3" id="KW-1185">Reference proteome</keyword>
<reference evidence="2 3" key="1">
    <citation type="submission" date="2019-02" db="EMBL/GenBank/DDBJ databases">
        <title>Deep-cultivation of Planctomycetes and their phenomic and genomic characterization uncovers novel biology.</title>
        <authorList>
            <person name="Wiegand S."/>
            <person name="Jogler M."/>
            <person name="Boedeker C."/>
            <person name="Pinto D."/>
            <person name="Vollmers J."/>
            <person name="Rivas-Marin E."/>
            <person name="Kohn T."/>
            <person name="Peeters S.H."/>
            <person name="Heuer A."/>
            <person name="Rast P."/>
            <person name="Oberbeckmann S."/>
            <person name="Bunk B."/>
            <person name="Jeske O."/>
            <person name="Meyerdierks A."/>
            <person name="Storesund J.E."/>
            <person name="Kallscheuer N."/>
            <person name="Luecker S."/>
            <person name="Lage O.M."/>
            <person name="Pohl T."/>
            <person name="Merkel B.J."/>
            <person name="Hornburger P."/>
            <person name="Mueller R.-W."/>
            <person name="Bruemmer F."/>
            <person name="Labrenz M."/>
            <person name="Spormann A.M."/>
            <person name="Op Den Camp H."/>
            <person name="Overmann J."/>
            <person name="Amann R."/>
            <person name="Jetten M.S.M."/>
            <person name="Mascher T."/>
            <person name="Medema M.H."/>
            <person name="Devos D.P."/>
            <person name="Kaster A.-K."/>
            <person name="Ovreas L."/>
            <person name="Rohde M."/>
            <person name="Galperin M.Y."/>
            <person name="Jogler C."/>
        </authorList>
    </citation>
    <scope>NUCLEOTIDE SEQUENCE [LARGE SCALE GENOMIC DNA]</scope>
    <source>
        <strain evidence="2 3">CA13</strain>
    </source>
</reference>
<dbReference type="PANTHER" id="PTHR34407">
    <property type="entry name" value="EXPRESSED PROTEIN"/>
    <property type="match status" value="1"/>
</dbReference>
<dbReference type="RefSeq" id="WP_146395389.1">
    <property type="nucleotide sequence ID" value="NZ_SJPJ01000001.1"/>
</dbReference>
<comment type="caution">
    <text evidence="2">The sequence shown here is derived from an EMBL/GenBank/DDBJ whole genome shotgun (WGS) entry which is preliminary data.</text>
</comment>
<gene>
    <name evidence="2" type="ORF">CA13_17650</name>
</gene>
<accession>A0A5C5YZ19</accession>
<dbReference type="Gene3D" id="3.40.50.1110">
    <property type="entry name" value="SGNH hydrolase"/>
    <property type="match status" value="1"/>
</dbReference>
<dbReference type="GO" id="GO:0016788">
    <property type="term" value="F:hydrolase activity, acting on ester bonds"/>
    <property type="evidence" value="ECO:0007669"/>
    <property type="project" value="UniProtKB-ARBA"/>
</dbReference>
<dbReference type="CDD" id="cd00229">
    <property type="entry name" value="SGNH_hydrolase"/>
    <property type="match status" value="1"/>
</dbReference>
<keyword evidence="1" id="KW-0732">Signal</keyword>
<dbReference type="AlphaFoldDB" id="A0A5C5YZ19"/>
<dbReference type="OrthoDB" id="8233337at2"/>
<evidence type="ECO:0008006" key="4">
    <source>
        <dbReference type="Google" id="ProtNLM"/>
    </source>
</evidence>